<evidence type="ECO:0000313" key="3">
    <source>
        <dbReference type="Proteomes" id="UP000198623"/>
    </source>
</evidence>
<dbReference type="AlphaFoldDB" id="A0A1I2W0R9"/>
<dbReference type="EMBL" id="FOOU01000021">
    <property type="protein sequence ID" value="SFG95025.1"/>
    <property type="molecule type" value="Genomic_DNA"/>
</dbReference>
<gene>
    <name evidence="2" type="ORF">SAMN05216175_12139</name>
</gene>
<keyword evidence="3" id="KW-1185">Reference proteome</keyword>
<dbReference type="OrthoDB" id="5294470at2"/>
<dbReference type="STRING" id="1045558.SAMN05216175_12139"/>
<feature type="compositionally biased region" description="Basic and acidic residues" evidence="1">
    <location>
        <begin position="47"/>
        <end position="68"/>
    </location>
</feature>
<dbReference type="InterPro" id="IPR018636">
    <property type="entry name" value="DUF2058"/>
</dbReference>
<proteinExistence type="predicted"/>
<feature type="region of interest" description="Disordered" evidence="1">
    <location>
        <begin position="46"/>
        <end position="68"/>
    </location>
</feature>
<sequence length="176" mass="20304">MAISLQDQLLKAGLANKQQAKKAKAQKKKATKQEIVASSAETQLSLEKARQEKTQRDKALNKQREEEKAKKALEAEARQLIEHHKIHISDKAEIAYRFVDGTLIKNLYVTQELYNQLVRSQCVISKLDEKYYLIPLAVADRVETRQPSWIIRIKPSEQVEEDDPYAAYVIPDDLMW</sequence>
<organism evidence="2 3">
    <name type="scientific">Neptunomonas qingdaonensis</name>
    <dbReference type="NCBI Taxonomy" id="1045558"/>
    <lineage>
        <taxon>Bacteria</taxon>
        <taxon>Pseudomonadati</taxon>
        <taxon>Pseudomonadota</taxon>
        <taxon>Gammaproteobacteria</taxon>
        <taxon>Oceanospirillales</taxon>
        <taxon>Oceanospirillaceae</taxon>
        <taxon>Neptunomonas</taxon>
    </lineage>
</organism>
<evidence type="ECO:0008006" key="4">
    <source>
        <dbReference type="Google" id="ProtNLM"/>
    </source>
</evidence>
<protein>
    <recommendedName>
        <fullName evidence="4">Nucleoprotein/polynucleotide-associated enzyme</fullName>
    </recommendedName>
</protein>
<name>A0A1I2W0R9_9GAMM</name>
<dbReference type="Proteomes" id="UP000198623">
    <property type="component" value="Unassembled WGS sequence"/>
</dbReference>
<dbReference type="Pfam" id="PF09831">
    <property type="entry name" value="DUF2058"/>
    <property type="match status" value="1"/>
</dbReference>
<reference evidence="3" key="1">
    <citation type="submission" date="2016-10" db="EMBL/GenBank/DDBJ databases">
        <authorList>
            <person name="Varghese N."/>
            <person name="Submissions S."/>
        </authorList>
    </citation>
    <scope>NUCLEOTIDE SEQUENCE [LARGE SCALE GENOMIC DNA]</scope>
    <source>
        <strain evidence="3">CGMCC 1.10971</strain>
    </source>
</reference>
<accession>A0A1I2W0R9</accession>
<dbReference type="RefSeq" id="WP_090730739.1">
    <property type="nucleotide sequence ID" value="NZ_FOOU01000021.1"/>
</dbReference>
<evidence type="ECO:0000256" key="1">
    <source>
        <dbReference type="SAM" id="MobiDB-lite"/>
    </source>
</evidence>
<evidence type="ECO:0000313" key="2">
    <source>
        <dbReference type="EMBL" id="SFG95025.1"/>
    </source>
</evidence>